<evidence type="ECO:0000313" key="8">
    <source>
        <dbReference type="EMBL" id="MEQ2308150.1"/>
    </source>
</evidence>
<evidence type="ECO:0000256" key="1">
    <source>
        <dbReference type="ARBA" id="ARBA00004613"/>
    </source>
</evidence>
<comment type="caution">
    <text evidence="8">The sequence shown here is derived from an EMBL/GenBank/DDBJ whole genome shotgun (WGS) entry which is preliminary data.</text>
</comment>
<evidence type="ECO:0000256" key="2">
    <source>
        <dbReference type="ARBA" id="ARBA00007419"/>
    </source>
</evidence>
<dbReference type="InterPro" id="IPR012515">
    <property type="entry name" value="Antimicrobial12"/>
</dbReference>
<keyword evidence="3" id="KW-0964">Secreted</keyword>
<sequence>MRQIHARFRSLLISLFNCSLCHCSDLLRGKEIYNLQYTNPLLWLEKCYMFLFCRMKLVGLFLVLSLVVLMAEPGECSFKKLWGGLKAAFKGAKDSWKGYKQQYAMNKQARIQQEMQNQQGGGEPNSQPA</sequence>
<comment type="subcellular location">
    <subcellularLocation>
        <location evidence="1">Secreted</location>
    </subcellularLocation>
</comment>
<comment type="similarity">
    <text evidence="2">Belongs to the pleurocidin family.</text>
</comment>
<keyword evidence="9" id="KW-1185">Reference proteome</keyword>
<evidence type="ECO:0000313" key="9">
    <source>
        <dbReference type="Proteomes" id="UP001469553"/>
    </source>
</evidence>
<evidence type="ECO:0000256" key="5">
    <source>
        <dbReference type="ARBA" id="ARBA00023022"/>
    </source>
</evidence>
<reference evidence="8 9" key="1">
    <citation type="submission" date="2021-06" db="EMBL/GenBank/DDBJ databases">
        <authorList>
            <person name="Palmer J.M."/>
        </authorList>
    </citation>
    <scope>NUCLEOTIDE SEQUENCE [LARGE SCALE GENOMIC DNA]</scope>
    <source>
        <strain evidence="8 9">AS_MEX2019</strain>
        <tissue evidence="8">Muscle</tissue>
    </source>
</reference>
<gene>
    <name evidence="8" type="ORF">AMECASPLE_025178</name>
</gene>
<feature type="transmembrane region" description="Helical" evidence="6">
    <location>
        <begin position="47"/>
        <end position="71"/>
    </location>
</feature>
<name>A0ABV0ZRD2_9TELE</name>
<dbReference type="EMBL" id="JAHRIP010068292">
    <property type="protein sequence ID" value="MEQ2308150.1"/>
    <property type="molecule type" value="Genomic_DNA"/>
</dbReference>
<organism evidence="8 9">
    <name type="scientific">Ameca splendens</name>
    <dbReference type="NCBI Taxonomy" id="208324"/>
    <lineage>
        <taxon>Eukaryota</taxon>
        <taxon>Metazoa</taxon>
        <taxon>Chordata</taxon>
        <taxon>Craniata</taxon>
        <taxon>Vertebrata</taxon>
        <taxon>Euteleostomi</taxon>
        <taxon>Actinopterygii</taxon>
        <taxon>Neopterygii</taxon>
        <taxon>Teleostei</taxon>
        <taxon>Neoteleostei</taxon>
        <taxon>Acanthomorphata</taxon>
        <taxon>Ovalentaria</taxon>
        <taxon>Atherinomorphae</taxon>
        <taxon>Cyprinodontiformes</taxon>
        <taxon>Goodeidae</taxon>
        <taxon>Ameca</taxon>
    </lineage>
</organism>
<dbReference type="Proteomes" id="UP001469553">
    <property type="component" value="Unassembled WGS sequence"/>
</dbReference>
<evidence type="ECO:0000256" key="7">
    <source>
        <dbReference type="SAM" id="SignalP"/>
    </source>
</evidence>
<evidence type="ECO:0000256" key="3">
    <source>
        <dbReference type="ARBA" id="ARBA00022525"/>
    </source>
</evidence>
<keyword evidence="5" id="KW-0044">Antibiotic</keyword>
<keyword evidence="6" id="KW-0472">Membrane</keyword>
<accession>A0ABV0ZRD2</accession>
<keyword evidence="4" id="KW-0929">Antimicrobial</keyword>
<protein>
    <submittedName>
        <fullName evidence="8">Uncharacterized protein</fullName>
    </submittedName>
</protein>
<feature type="signal peptide" evidence="7">
    <location>
        <begin position="1"/>
        <end position="23"/>
    </location>
</feature>
<dbReference type="Pfam" id="PF08107">
    <property type="entry name" value="Antimicrobial12"/>
    <property type="match status" value="1"/>
</dbReference>
<proteinExistence type="inferred from homology"/>
<keyword evidence="7" id="KW-0732">Signal</keyword>
<keyword evidence="6" id="KW-0812">Transmembrane</keyword>
<keyword evidence="6" id="KW-1133">Transmembrane helix</keyword>
<feature type="chain" id="PRO_5045728157" evidence="7">
    <location>
        <begin position="24"/>
        <end position="129"/>
    </location>
</feature>
<evidence type="ECO:0000256" key="6">
    <source>
        <dbReference type="SAM" id="Phobius"/>
    </source>
</evidence>
<evidence type="ECO:0000256" key="4">
    <source>
        <dbReference type="ARBA" id="ARBA00022529"/>
    </source>
</evidence>